<reference evidence="1 2" key="1">
    <citation type="submission" date="2019-07" db="EMBL/GenBank/DDBJ databases">
        <title>Genomic Encyclopedia of Type Strains, Phase III (KMG-III): the genomes of soil and plant-associated and newly described type strains.</title>
        <authorList>
            <person name="Whitman W."/>
        </authorList>
    </citation>
    <scope>NUCLEOTIDE SEQUENCE [LARGE SCALE GENOMIC DNA]</scope>
    <source>
        <strain evidence="1 2">BL24</strain>
    </source>
</reference>
<organism evidence="1 2">
    <name type="scientific">Paenibacillus methanolicus</name>
    <dbReference type="NCBI Taxonomy" id="582686"/>
    <lineage>
        <taxon>Bacteria</taxon>
        <taxon>Bacillati</taxon>
        <taxon>Bacillota</taxon>
        <taxon>Bacilli</taxon>
        <taxon>Bacillales</taxon>
        <taxon>Paenibacillaceae</taxon>
        <taxon>Paenibacillus</taxon>
    </lineage>
</organism>
<accession>A0A5S5BKU4</accession>
<protein>
    <submittedName>
        <fullName evidence="1">Uncharacterized protein</fullName>
    </submittedName>
</protein>
<dbReference type="EMBL" id="VNHS01000023">
    <property type="protein sequence ID" value="TYP67681.1"/>
    <property type="molecule type" value="Genomic_DNA"/>
</dbReference>
<dbReference type="Proteomes" id="UP000323257">
    <property type="component" value="Unassembled WGS sequence"/>
</dbReference>
<proteinExistence type="predicted"/>
<gene>
    <name evidence="1" type="ORF">BCM02_1236</name>
</gene>
<name>A0A5S5BKU4_9BACL</name>
<keyword evidence="2" id="KW-1185">Reference proteome</keyword>
<dbReference type="RefSeq" id="WP_148933667.1">
    <property type="nucleotide sequence ID" value="NZ_VNHS01000023.1"/>
</dbReference>
<dbReference type="AlphaFoldDB" id="A0A5S5BKU4"/>
<evidence type="ECO:0000313" key="2">
    <source>
        <dbReference type="Proteomes" id="UP000323257"/>
    </source>
</evidence>
<evidence type="ECO:0000313" key="1">
    <source>
        <dbReference type="EMBL" id="TYP67681.1"/>
    </source>
</evidence>
<dbReference type="OrthoDB" id="2680079at2"/>
<sequence>MADRTTDIELPKKPASKLTTTLNVEGLPFVKSAIECLFFAVSIMDNEQKDKALAKMAAAGIVDGPAGNFFVQPSQRTGIQPRLGKELKQSFVTDAELAVMPSHLIVAVLLPTGAVEIIYNTQELPTKLKYYIDQYDEEFRLRANPDVEIVDYMLV</sequence>
<comment type="caution">
    <text evidence="1">The sequence shown here is derived from an EMBL/GenBank/DDBJ whole genome shotgun (WGS) entry which is preliminary data.</text>
</comment>